<comment type="catalytic activity">
    <reaction evidence="5">
        <text>a 2'-deoxyadenosine in DNA + S-adenosyl-L-methionine = an N(6)-methyl-2'-deoxyadenosine in DNA + S-adenosyl-L-homocysteine + H(+)</text>
        <dbReference type="Rhea" id="RHEA:15197"/>
        <dbReference type="Rhea" id="RHEA-COMP:12418"/>
        <dbReference type="Rhea" id="RHEA-COMP:12419"/>
        <dbReference type="ChEBI" id="CHEBI:15378"/>
        <dbReference type="ChEBI" id="CHEBI:57856"/>
        <dbReference type="ChEBI" id="CHEBI:59789"/>
        <dbReference type="ChEBI" id="CHEBI:90615"/>
        <dbReference type="ChEBI" id="CHEBI:90616"/>
        <dbReference type="EC" id="2.1.1.72"/>
    </reaction>
</comment>
<evidence type="ECO:0000256" key="2">
    <source>
        <dbReference type="ARBA" id="ARBA00022603"/>
    </source>
</evidence>
<evidence type="ECO:0000313" key="8">
    <source>
        <dbReference type="Proteomes" id="UP000032046"/>
    </source>
</evidence>
<dbReference type="PANTHER" id="PTHR33841:SF1">
    <property type="entry name" value="DNA METHYLTRANSFERASE A"/>
    <property type="match status" value="1"/>
</dbReference>
<evidence type="ECO:0000259" key="6">
    <source>
        <dbReference type="Pfam" id="PF07669"/>
    </source>
</evidence>
<evidence type="ECO:0000256" key="4">
    <source>
        <dbReference type="ARBA" id="ARBA00022691"/>
    </source>
</evidence>
<dbReference type="GO" id="GO:0032259">
    <property type="term" value="P:methylation"/>
    <property type="evidence" value="ECO:0007669"/>
    <property type="project" value="UniProtKB-KW"/>
</dbReference>
<organism evidence="7 8">
    <name type="scientific">Prevotella pectinovora</name>
    <dbReference type="NCBI Taxonomy" id="1602169"/>
    <lineage>
        <taxon>Bacteria</taxon>
        <taxon>Pseudomonadati</taxon>
        <taxon>Bacteroidota</taxon>
        <taxon>Bacteroidia</taxon>
        <taxon>Bacteroidales</taxon>
        <taxon>Prevotellaceae</taxon>
        <taxon>Prevotella</taxon>
    </lineage>
</organism>
<dbReference type="EMBL" id="JXQK01000092">
    <property type="protein sequence ID" value="KIP59632.1"/>
    <property type="molecule type" value="Genomic_DNA"/>
</dbReference>
<dbReference type="PANTHER" id="PTHR33841">
    <property type="entry name" value="DNA METHYLTRANSFERASE YEEA-RELATED"/>
    <property type="match status" value="1"/>
</dbReference>
<dbReference type="InterPro" id="IPR029063">
    <property type="entry name" value="SAM-dependent_MTases_sf"/>
</dbReference>
<feature type="domain" description="Type II methyltransferase M.TaqI-like" evidence="6">
    <location>
        <begin position="340"/>
        <end position="563"/>
    </location>
</feature>
<dbReference type="InterPro" id="IPR050953">
    <property type="entry name" value="N4_N6_ade-DNA_methylase"/>
</dbReference>
<sequence>MDTSKLKFFAQQARKLIKEGVKFELQKKGFNSDGSVAFEPTKISGGTLFDGEIYDEHFYDQWRALKDRIARKGLDNVFEETAYTWFNRLIALQILSKNNIISVPVLEFADTTRRVPQIVEEARNGRWENIDAESQKKVQAIINDYSKVQEQFTILVSSYCRNTPLINKCFGGIADYTEILLPSNILAADNFICLLNNTPFITDEDYHTTELLGWLYQFYISEKKDEVNERTEWSADDVPAGTQIFTPNWIVKYMVENTLGRIYLDHDPYASFKDDLKYLVEPCEGERPIYEFEDLKDLRCADFSCGSGHILNEFFDLLLKCYEEEGMSATSAIENIFRYNLVGIDLDTRAKQLSMFSLMLKACQKEKNAFVDAHIMPRVLDMPVPVSMNDSELKAACLKFIGGYENVVGEELESCFELLKDANELGSIMKFELDDNSVALIRAHYDDWTDGGTDDCPEDIKALLPGVNLILALSEKYSAICMNPPYMGSSHMDGVLKNYVLKVYPLTKYDMFAVFMDISRNRIANNAKYGMINMQNWMFLVSYKKMREKLLENLQIDSMLHLGPNLFDELGGEVVQSTSFIITNQIPTAKSNCSYFRLVDGINCADKEQMFLSGEKKFENIKQNSFSDISDSPIVYWISNTLRKSFSNTKLSSVIPVKKGMDTGENSSYLRLWFEPSYKKVGYYQTSESFCQNGFKWAPYNKGGKPQRRWYGKNSNVVLWEKDGEALRASTANLRSQYLYFKNAITWNALATTTTTARYSDYGALFDSAGSSMFPSAQDMKYILGFMNSKCVANLLYILNPSMNFGAGTVGSLPIIQDPSSRIDELVEDNIKIAKEDWGNAEENVDFTENPLVRIFKNKSNIRLGSVVEEYITIWQKNIEKLKSNEEELNRMFISIYGLQDELTPDVPLNEVTILQQKEINIDNGQLKWNKDVILKQLISYAIGCMMGRYRLDHPGLHIAHPDATDAEKVDYLYNGDLFSIDDDGIIPLLPRDCPFNDNVIIRLENFVSQVFGEDNFKDNWNYITSILGDAEGYLTKPTGFWKDHKAMYQNTPIYWLFSSKKGAFKCLVYMHRMNQFTAREVREKYLLKYIEFLRNMIKPLETEEASLGRADKKRLESYKKALEDCEEYDLRLHEVAQKFIAFDLDDGVKVNYAKFGDVLAKI</sequence>
<dbReference type="Proteomes" id="UP000032046">
    <property type="component" value="Unassembled WGS sequence"/>
</dbReference>
<keyword evidence="2" id="KW-0489">Methyltransferase</keyword>
<dbReference type="SUPFAM" id="SSF53335">
    <property type="entry name" value="S-adenosyl-L-methionine-dependent methyltransferases"/>
    <property type="match status" value="1"/>
</dbReference>
<dbReference type="InterPro" id="IPR047939">
    <property type="entry name" value="BREX_1_PglX"/>
</dbReference>
<evidence type="ECO:0000313" key="7">
    <source>
        <dbReference type="EMBL" id="KIP59632.1"/>
    </source>
</evidence>
<dbReference type="NCBIfam" id="NF033452">
    <property type="entry name" value="BREX_1_MTaseX"/>
    <property type="match status" value="1"/>
</dbReference>
<dbReference type="RefSeq" id="WP_042520322.1">
    <property type="nucleotide sequence ID" value="NZ_JXQK01000092.1"/>
</dbReference>
<dbReference type="EC" id="2.1.1.72" evidence="1"/>
<name>A0A0D0I2J1_9BACT</name>
<dbReference type="AlphaFoldDB" id="A0A0D0I2J1"/>
<reference evidence="7 8" key="1">
    <citation type="submission" date="2015-01" db="EMBL/GenBank/DDBJ databases">
        <title>Comparative genomics of non-oral Prevotella species.</title>
        <authorList>
            <person name="Accetto T."/>
            <person name="Nograsek B."/>
            <person name="Avgustin G."/>
        </authorList>
    </citation>
    <scope>NUCLEOTIDE SEQUENCE [LARGE SCALE GENOMIC DNA]</scope>
    <source>
        <strain evidence="7 8">P5-119</strain>
    </source>
</reference>
<keyword evidence="3" id="KW-0808">Transferase</keyword>
<dbReference type="GO" id="GO:0006304">
    <property type="term" value="P:DNA modification"/>
    <property type="evidence" value="ECO:0007669"/>
    <property type="project" value="InterPro"/>
</dbReference>
<dbReference type="InterPro" id="IPR011639">
    <property type="entry name" value="MethylTrfase_TaqI-like_dom"/>
</dbReference>
<dbReference type="STRING" id="1602171.ST44_13170"/>
<dbReference type="GO" id="GO:0009007">
    <property type="term" value="F:site-specific DNA-methyltransferase (adenine-specific) activity"/>
    <property type="evidence" value="ECO:0007669"/>
    <property type="project" value="UniProtKB-EC"/>
</dbReference>
<evidence type="ECO:0000256" key="1">
    <source>
        <dbReference type="ARBA" id="ARBA00011900"/>
    </source>
</evidence>
<evidence type="ECO:0000256" key="5">
    <source>
        <dbReference type="ARBA" id="ARBA00047942"/>
    </source>
</evidence>
<protein>
    <recommendedName>
        <fullName evidence="1">site-specific DNA-methyltransferase (adenine-specific)</fullName>
        <ecNumber evidence="1">2.1.1.72</ecNumber>
    </recommendedName>
</protein>
<keyword evidence="4" id="KW-0949">S-adenosyl-L-methionine</keyword>
<proteinExistence type="predicted"/>
<keyword evidence="8" id="KW-1185">Reference proteome</keyword>
<comment type="caution">
    <text evidence="7">The sequence shown here is derived from an EMBL/GenBank/DDBJ whole genome shotgun (WGS) entry which is preliminary data.</text>
</comment>
<dbReference type="Pfam" id="PF07669">
    <property type="entry name" value="Eco57I"/>
    <property type="match status" value="1"/>
</dbReference>
<evidence type="ECO:0000256" key="3">
    <source>
        <dbReference type="ARBA" id="ARBA00022679"/>
    </source>
</evidence>
<accession>A0A0D0I2J1</accession>
<dbReference type="Gene3D" id="3.40.50.150">
    <property type="entry name" value="Vaccinia Virus protein VP39"/>
    <property type="match status" value="1"/>
</dbReference>
<gene>
    <name evidence="7" type="ORF">ST44_13170</name>
</gene>